<dbReference type="Pfam" id="PF01042">
    <property type="entry name" value="Ribonuc_L-PSP"/>
    <property type="match status" value="1"/>
</dbReference>
<dbReference type="Proteomes" id="UP000235346">
    <property type="component" value="Unassembled WGS sequence"/>
</dbReference>
<dbReference type="EMBL" id="PNRE01000002">
    <property type="protein sequence ID" value="PMR72332.1"/>
    <property type="molecule type" value="Genomic_DNA"/>
</dbReference>
<dbReference type="CDD" id="cd06150">
    <property type="entry name" value="YjgF_YER057c_UK114_like_2"/>
    <property type="match status" value="1"/>
</dbReference>
<protein>
    <recommendedName>
        <fullName evidence="3">RidA family protein</fullName>
    </recommendedName>
</protein>
<evidence type="ECO:0000313" key="2">
    <source>
        <dbReference type="Proteomes" id="UP000235346"/>
    </source>
</evidence>
<organism evidence="1 2">
    <name type="scientific">Halomonas heilongjiangensis</name>
    <dbReference type="NCBI Taxonomy" id="1387883"/>
    <lineage>
        <taxon>Bacteria</taxon>
        <taxon>Pseudomonadati</taxon>
        <taxon>Pseudomonadota</taxon>
        <taxon>Gammaproteobacteria</taxon>
        <taxon>Oceanospirillales</taxon>
        <taxon>Halomonadaceae</taxon>
        <taxon>Halomonas</taxon>
    </lineage>
</organism>
<reference evidence="1 2" key="1">
    <citation type="submission" date="2018-01" db="EMBL/GenBank/DDBJ databases">
        <title>Halomonas endophytica sp. nov., isolated from storage liquid in the stems of Populus euphratica.</title>
        <authorList>
            <person name="Chen C."/>
        </authorList>
    </citation>
    <scope>NUCLEOTIDE SEQUENCE [LARGE SCALE GENOMIC DNA]</scope>
    <source>
        <strain evidence="1 2">DSM 26881</strain>
    </source>
</reference>
<name>A0A2N7TVX0_9GAMM</name>
<keyword evidence="2" id="KW-1185">Reference proteome</keyword>
<dbReference type="OrthoDB" id="6899345at2"/>
<accession>A0A2N7TVX0</accession>
<proteinExistence type="predicted"/>
<dbReference type="InterPro" id="IPR035959">
    <property type="entry name" value="RutC-like_sf"/>
</dbReference>
<sequence>MTIVRHDTKARMSRAVIHNGIAYLCGQVAGPEARHGDITEQTESMLARVDALLAEIGSDREHLLTATIYLKEGHDFAAMNAVWDAWVPTGHAPARTCVCAPMPADELKVEITVTALVVGEYSY</sequence>
<dbReference type="SUPFAM" id="SSF55298">
    <property type="entry name" value="YjgF-like"/>
    <property type="match status" value="1"/>
</dbReference>
<evidence type="ECO:0000313" key="1">
    <source>
        <dbReference type="EMBL" id="PMR72332.1"/>
    </source>
</evidence>
<dbReference type="Gene3D" id="3.30.1330.40">
    <property type="entry name" value="RutC-like"/>
    <property type="match status" value="1"/>
</dbReference>
<dbReference type="RefSeq" id="WP_102625908.1">
    <property type="nucleotide sequence ID" value="NZ_PDOH01000058.1"/>
</dbReference>
<dbReference type="InterPro" id="IPR035709">
    <property type="entry name" value="YoaB-like"/>
</dbReference>
<dbReference type="InterPro" id="IPR006175">
    <property type="entry name" value="YjgF/YER057c/UK114"/>
</dbReference>
<evidence type="ECO:0008006" key="3">
    <source>
        <dbReference type="Google" id="ProtNLM"/>
    </source>
</evidence>
<dbReference type="AlphaFoldDB" id="A0A2N7TVX0"/>
<comment type="caution">
    <text evidence="1">The sequence shown here is derived from an EMBL/GenBank/DDBJ whole genome shotgun (WGS) entry which is preliminary data.</text>
</comment>
<dbReference type="PANTHER" id="PTHR47328:SF1">
    <property type="entry name" value="RUTC FAMILY PROTEIN YOAB"/>
    <property type="match status" value="1"/>
</dbReference>
<gene>
    <name evidence="1" type="ORF">C1H66_00190</name>
</gene>
<dbReference type="PANTHER" id="PTHR47328">
    <property type="match status" value="1"/>
</dbReference>